<dbReference type="Gene3D" id="3.30.300.210">
    <property type="entry name" value="Nutrient germinant receptor protein C, domain 3"/>
    <property type="match status" value="1"/>
</dbReference>
<evidence type="ECO:0000313" key="10">
    <source>
        <dbReference type="EMBL" id="ARU60651.1"/>
    </source>
</evidence>
<keyword evidence="5" id="KW-0472">Membrane</keyword>
<dbReference type="GO" id="GO:0009847">
    <property type="term" value="P:spore germination"/>
    <property type="evidence" value="ECO:0007669"/>
    <property type="project" value="InterPro"/>
</dbReference>
<evidence type="ECO:0000259" key="9">
    <source>
        <dbReference type="Pfam" id="PF25198"/>
    </source>
</evidence>
<evidence type="ECO:0000256" key="4">
    <source>
        <dbReference type="ARBA" id="ARBA00022729"/>
    </source>
</evidence>
<dbReference type="AlphaFoldDB" id="A0A1Y0IJF9"/>
<feature type="domain" description="Spore germination GerAC-like C-terminal" evidence="8">
    <location>
        <begin position="214"/>
        <end position="376"/>
    </location>
</feature>
<dbReference type="InterPro" id="IPR057336">
    <property type="entry name" value="GerAC_N"/>
</dbReference>
<proteinExistence type="inferred from homology"/>
<dbReference type="PANTHER" id="PTHR35789:SF1">
    <property type="entry name" value="SPORE GERMINATION PROTEIN B3"/>
    <property type="match status" value="1"/>
</dbReference>
<evidence type="ECO:0000313" key="11">
    <source>
        <dbReference type="Proteomes" id="UP000195437"/>
    </source>
</evidence>
<dbReference type="InterPro" id="IPR038501">
    <property type="entry name" value="Spore_GerAC_C_sf"/>
</dbReference>
<dbReference type="PROSITE" id="PS51257">
    <property type="entry name" value="PROKAR_LIPOPROTEIN"/>
    <property type="match status" value="1"/>
</dbReference>
<evidence type="ECO:0000256" key="2">
    <source>
        <dbReference type="ARBA" id="ARBA00007886"/>
    </source>
</evidence>
<comment type="subcellular location">
    <subcellularLocation>
        <location evidence="1">Membrane</location>
        <topology evidence="1">Lipid-anchor</topology>
    </subcellularLocation>
</comment>
<dbReference type="Proteomes" id="UP000195437">
    <property type="component" value="Chromosome"/>
</dbReference>
<evidence type="ECO:0000256" key="3">
    <source>
        <dbReference type="ARBA" id="ARBA00022544"/>
    </source>
</evidence>
<dbReference type="Pfam" id="PF25198">
    <property type="entry name" value="Spore_GerAC_N"/>
    <property type="match status" value="1"/>
</dbReference>
<evidence type="ECO:0000259" key="8">
    <source>
        <dbReference type="Pfam" id="PF05504"/>
    </source>
</evidence>
<name>A0A1Y0IJF9_9BACL</name>
<keyword evidence="11" id="KW-1185">Reference proteome</keyword>
<evidence type="ECO:0000256" key="1">
    <source>
        <dbReference type="ARBA" id="ARBA00004635"/>
    </source>
</evidence>
<keyword evidence="7" id="KW-0449">Lipoprotein</keyword>
<dbReference type="NCBIfam" id="TIGR02887">
    <property type="entry name" value="spore_ger_x_C"/>
    <property type="match status" value="1"/>
</dbReference>
<reference evidence="11" key="1">
    <citation type="submission" date="2017-05" db="EMBL/GenBank/DDBJ databases">
        <authorList>
            <person name="Sung H."/>
        </authorList>
    </citation>
    <scope>NUCLEOTIDE SEQUENCE [LARGE SCALE GENOMIC DNA]</scope>
    <source>
        <strain evidence="11">AR23208</strain>
    </source>
</reference>
<dbReference type="KEGG" id="tum:CBW65_05800"/>
<protein>
    <submittedName>
        <fullName evidence="10">Uncharacterized protein</fullName>
    </submittedName>
</protein>
<organism evidence="10 11">
    <name type="scientific">Tumebacillus avium</name>
    <dbReference type="NCBI Taxonomy" id="1903704"/>
    <lineage>
        <taxon>Bacteria</taxon>
        <taxon>Bacillati</taxon>
        <taxon>Bacillota</taxon>
        <taxon>Bacilli</taxon>
        <taxon>Bacillales</taxon>
        <taxon>Alicyclobacillaceae</taxon>
        <taxon>Tumebacillus</taxon>
    </lineage>
</organism>
<accession>A0A1Y0IJF9</accession>
<dbReference type="GO" id="GO:0016020">
    <property type="term" value="C:membrane"/>
    <property type="evidence" value="ECO:0007669"/>
    <property type="project" value="UniProtKB-SubCell"/>
</dbReference>
<evidence type="ECO:0000256" key="6">
    <source>
        <dbReference type="ARBA" id="ARBA00023139"/>
    </source>
</evidence>
<evidence type="ECO:0000256" key="5">
    <source>
        <dbReference type="ARBA" id="ARBA00023136"/>
    </source>
</evidence>
<dbReference type="InterPro" id="IPR008844">
    <property type="entry name" value="Spore_GerAC-like"/>
</dbReference>
<sequence>MRGWRMLLVTLLMAVMLTGCWDRTEVNDIAIVLATAYDVDKDGKYRLAVQVPLPGQLGGKSGGGGGTSGSKSFYVDSSTGVSIRDASQKVQQRMPRQLFYAHRRILVIGEELAKKGIRPVFDAAARIPENRLTASIVIAKGNGYDLLSRQPRFERFSSEGIREIVNDESVFNTSLKDAAQHLSLEGSDAMIPLVKVKSTEGTKDKNEELQFASYALFHDDKMVAVMDQDGSEGIRWLKQQVKPYTVTLTSENGETLLVNIYKGNAKVKPRRVKDHFEFEVHNRVTAYVLENVGGGDLSVPENVQKINRRLEEHITQTVYAAVDEIHEHKVDVAGLGLVVARNFPKEWRSTYNDNWYEELEKTKFHVTTVVNISRIGLTSENLAKRAEVE</sequence>
<evidence type="ECO:0000256" key="7">
    <source>
        <dbReference type="ARBA" id="ARBA00023288"/>
    </source>
</evidence>
<keyword evidence="3" id="KW-0309">Germination</keyword>
<feature type="domain" description="Spore germination protein N-terminal" evidence="9">
    <location>
        <begin position="22"/>
        <end position="196"/>
    </location>
</feature>
<dbReference type="OrthoDB" id="9816067at2"/>
<dbReference type="InterPro" id="IPR046953">
    <property type="entry name" value="Spore_GerAC-like_C"/>
</dbReference>
<dbReference type="EMBL" id="CP021434">
    <property type="protein sequence ID" value="ARU60651.1"/>
    <property type="molecule type" value="Genomic_DNA"/>
</dbReference>
<comment type="similarity">
    <text evidence="2">Belongs to the GerABKC lipoprotein family.</text>
</comment>
<dbReference type="Pfam" id="PF05504">
    <property type="entry name" value="Spore_GerAC"/>
    <property type="match status" value="1"/>
</dbReference>
<gene>
    <name evidence="10" type="ORF">CBW65_05800</name>
</gene>
<keyword evidence="4" id="KW-0732">Signal</keyword>
<dbReference type="PANTHER" id="PTHR35789">
    <property type="entry name" value="SPORE GERMINATION PROTEIN B3"/>
    <property type="match status" value="1"/>
</dbReference>
<keyword evidence="6" id="KW-0564">Palmitate</keyword>
<dbReference type="RefSeq" id="WP_087456042.1">
    <property type="nucleotide sequence ID" value="NZ_CP021434.1"/>
</dbReference>